<dbReference type="Proteomes" id="UP001371456">
    <property type="component" value="Unassembled WGS sequence"/>
</dbReference>
<evidence type="ECO:0000256" key="4">
    <source>
        <dbReference type="PROSITE-ProRule" id="PRU00325"/>
    </source>
</evidence>
<sequence length="83" mass="9512">MIIPSTVHLHVVVDGQKGYIVCISTKKCSCRKFQNDEIPCGHGMEVLRYIRVHEIDYCSPFYSLKNFQHAYVIPVEPLPCKST</sequence>
<gene>
    <name evidence="6" type="ORF">RDI58_022537</name>
</gene>
<comment type="caution">
    <text evidence="6">The sequence shown here is derived from an EMBL/GenBank/DDBJ whole genome shotgun (WGS) entry which is preliminary data.</text>
</comment>
<proteinExistence type="predicted"/>
<dbReference type="GO" id="GO:0008270">
    <property type="term" value="F:zinc ion binding"/>
    <property type="evidence" value="ECO:0007669"/>
    <property type="project" value="UniProtKB-KW"/>
</dbReference>
<dbReference type="PROSITE" id="PS50966">
    <property type="entry name" value="ZF_SWIM"/>
    <property type="match status" value="1"/>
</dbReference>
<keyword evidence="7" id="KW-1185">Reference proteome</keyword>
<evidence type="ECO:0000256" key="1">
    <source>
        <dbReference type="ARBA" id="ARBA00022723"/>
    </source>
</evidence>
<evidence type="ECO:0000313" key="6">
    <source>
        <dbReference type="EMBL" id="KAK6780353.1"/>
    </source>
</evidence>
<feature type="domain" description="SWIM-type" evidence="5">
    <location>
        <begin position="19"/>
        <end position="51"/>
    </location>
</feature>
<dbReference type="AlphaFoldDB" id="A0AAN8T9G3"/>
<dbReference type="InterPro" id="IPR006564">
    <property type="entry name" value="Znf_PMZ"/>
</dbReference>
<dbReference type="SMART" id="SM00575">
    <property type="entry name" value="ZnF_PMZ"/>
    <property type="match status" value="1"/>
</dbReference>
<evidence type="ECO:0000313" key="7">
    <source>
        <dbReference type="Proteomes" id="UP001371456"/>
    </source>
</evidence>
<keyword evidence="2 4" id="KW-0863">Zinc-finger</keyword>
<accession>A0AAN8T9G3</accession>
<protein>
    <recommendedName>
        <fullName evidence="5">SWIM-type domain-containing protein</fullName>
    </recommendedName>
</protein>
<evidence type="ECO:0000259" key="5">
    <source>
        <dbReference type="PROSITE" id="PS50966"/>
    </source>
</evidence>
<reference evidence="6 7" key="1">
    <citation type="submission" date="2024-02" db="EMBL/GenBank/DDBJ databases">
        <title>de novo genome assembly of Solanum bulbocastanum strain 11H21.</title>
        <authorList>
            <person name="Hosaka A.J."/>
        </authorList>
    </citation>
    <scope>NUCLEOTIDE SEQUENCE [LARGE SCALE GENOMIC DNA]</scope>
    <source>
        <tissue evidence="6">Young leaves</tissue>
    </source>
</reference>
<organism evidence="6 7">
    <name type="scientific">Solanum bulbocastanum</name>
    <name type="common">Wild potato</name>
    <dbReference type="NCBI Taxonomy" id="147425"/>
    <lineage>
        <taxon>Eukaryota</taxon>
        <taxon>Viridiplantae</taxon>
        <taxon>Streptophyta</taxon>
        <taxon>Embryophyta</taxon>
        <taxon>Tracheophyta</taxon>
        <taxon>Spermatophyta</taxon>
        <taxon>Magnoliopsida</taxon>
        <taxon>eudicotyledons</taxon>
        <taxon>Gunneridae</taxon>
        <taxon>Pentapetalae</taxon>
        <taxon>asterids</taxon>
        <taxon>lamiids</taxon>
        <taxon>Solanales</taxon>
        <taxon>Solanaceae</taxon>
        <taxon>Solanoideae</taxon>
        <taxon>Solaneae</taxon>
        <taxon>Solanum</taxon>
    </lineage>
</organism>
<dbReference type="InterPro" id="IPR007527">
    <property type="entry name" value="Znf_SWIM"/>
</dbReference>
<evidence type="ECO:0000256" key="3">
    <source>
        <dbReference type="ARBA" id="ARBA00022833"/>
    </source>
</evidence>
<name>A0AAN8T9G3_SOLBU</name>
<dbReference type="Pfam" id="PF04434">
    <property type="entry name" value="SWIM"/>
    <property type="match status" value="1"/>
</dbReference>
<dbReference type="EMBL" id="JBANQN010000009">
    <property type="protein sequence ID" value="KAK6780353.1"/>
    <property type="molecule type" value="Genomic_DNA"/>
</dbReference>
<keyword evidence="3" id="KW-0862">Zinc</keyword>
<evidence type="ECO:0000256" key="2">
    <source>
        <dbReference type="ARBA" id="ARBA00022771"/>
    </source>
</evidence>
<keyword evidence="1" id="KW-0479">Metal-binding</keyword>